<dbReference type="SFLD" id="SFLDG01145">
    <property type="entry name" value="C1.2.1"/>
    <property type="match status" value="1"/>
</dbReference>
<dbReference type="Pfam" id="PF08550">
    <property type="entry name" value="GATA_AreA"/>
    <property type="match status" value="1"/>
</dbReference>
<evidence type="ECO:0000256" key="2">
    <source>
        <dbReference type="SAM" id="MobiDB-lite"/>
    </source>
</evidence>
<dbReference type="SFLD" id="SFLDG01126">
    <property type="entry name" value="C1.2:_Nucleotidase_Like"/>
    <property type="match status" value="1"/>
</dbReference>
<dbReference type="InterPro" id="IPR010708">
    <property type="entry name" value="5'(3')-deoxyribonucleotidase"/>
</dbReference>
<feature type="region of interest" description="Disordered" evidence="2">
    <location>
        <begin position="83"/>
        <end position="129"/>
    </location>
</feature>
<dbReference type="SFLD" id="SFLDS00003">
    <property type="entry name" value="Haloacid_Dehalogenase"/>
    <property type="match status" value="1"/>
</dbReference>
<keyword evidence="1" id="KW-0808">Transferase</keyword>
<gene>
    <name evidence="5" type="ORF">SCF082_LOCUS13594</name>
    <name evidence="6" type="ORF">SCF082_LOCUS13761</name>
</gene>
<evidence type="ECO:0000259" key="3">
    <source>
        <dbReference type="Pfam" id="PF00534"/>
    </source>
</evidence>
<dbReference type="EMBL" id="CAXAMM010008557">
    <property type="protein sequence ID" value="CAK9017718.1"/>
    <property type="molecule type" value="Genomic_DNA"/>
</dbReference>
<dbReference type="InterPro" id="IPR023214">
    <property type="entry name" value="HAD_sf"/>
</dbReference>
<dbReference type="PANTHER" id="PTHR16504:SF4">
    <property type="entry name" value="5'(3')-DEOXYRIBONUCLEOTIDASE"/>
    <property type="match status" value="1"/>
</dbReference>
<name>A0ABP0JTE8_9DINO</name>
<dbReference type="CDD" id="cd03801">
    <property type="entry name" value="GT4_PimA-like"/>
    <property type="match status" value="1"/>
</dbReference>
<dbReference type="PANTHER" id="PTHR16504">
    <property type="entry name" value="5'(3')-DEOXYRIBONUCLEOTIDASE"/>
    <property type="match status" value="1"/>
</dbReference>
<dbReference type="Pfam" id="PF00534">
    <property type="entry name" value="Glycos_transf_1"/>
    <property type="match status" value="1"/>
</dbReference>
<dbReference type="EMBL" id="CAXAMM010008446">
    <property type="protein sequence ID" value="CAK9017347.1"/>
    <property type="molecule type" value="Genomic_DNA"/>
</dbReference>
<evidence type="ECO:0000259" key="4">
    <source>
        <dbReference type="Pfam" id="PF08550"/>
    </source>
</evidence>
<evidence type="ECO:0000313" key="7">
    <source>
        <dbReference type="Proteomes" id="UP001642464"/>
    </source>
</evidence>
<dbReference type="SUPFAM" id="SSF53756">
    <property type="entry name" value="UDP-Glycosyltransferase/glycogen phosphorylase"/>
    <property type="match status" value="1"/>
</dbReference>
<feature type="domain" description="Glycosyl transferase family 1" evidence="3">
    <location>
        <begin position="371"/>
        <end position="560"/>
    </location>
</feature>
<sequence length="782" mass="87691">MAPIVKSGNSWKNLLLLNSGNERLLDEEDIDFASDVYALAQITTDELLNSWKVFTALKDESYQGRRLENAAWRLQAMQKLGRPASSEATSKITGGRCGLKDMSEPAHAQQDTPATSETASEPEPEEGKELHPILDDSWAAKHLLGVCLKNKLSNETVREILQVIQDRDFRPSDLPSAPEQLRALHHSQRPVLAIFTHSLERNGANNFCLYIARLLKNNQPLTIFSPKAGPMQEDFEKLGLEVTIVDTTSPSFLEDLSTALLLRRVGLLLANTIMRCDIILMAAELKMPSVWVIHESWPQDQLDHYAKEVFMCKDINSTVIRKAFAAASRIVFPSDMQRHLYDGMFKPEAGLTVYNGIPLQQLDHFKQTQDRRQVRAALGYTDKDFLVLHLGTVCSRKGQVFSATACAKLIKENGCQNLKQLIVGARYIREHEIKYIDQIFQVASSYGLSCRRFEDLCPEELGQSDITIMDIQAAVLRFYMAADVVLVPSLNEVLPLVICESMAFERPVVCSKIDAIPEALTDGVEGFLVPAGNADAIRDAVLRLYQSPELRTQMGAAGRDRVLKQFSYGRMGERYRELLDNAPAPAEVLKSGILKGKTVLVDMDNTIVDWDGEFIRRYARFTDQDTAEIERLVGNRKHFEIEQNFDSSQHQKVLEVVASPGFYECLQPIPGAVEALHAMVAEGVDVKLVTAPHPSCAGNCAREKFISVERLFGTAFLERLIITRDKTHVQGDLLIDDKPRVTGSMRASWEHVLFSQSYNHGMEGKTRLSSWAEWADVLPRAF</sequence>
<dbReference type="SUPFAM" id="SSF56784">
    <property type="entry name" value="HAD-like"/>
    <property type="match status" value="1"/>
</dbReference>
<evidence type="ECO:0000256" key="1">
    <source>
        <dbReference type="ARBA" id="ARBA00022676"/>
    </source>
</evidence>
<dbReference type="InterPro" id="IPR013860">
    <property type="entry name" value="AreA_GATA"/>
</dbReference>
<dbReference type="Gene3D" id="3.40.50.2000">
    <property type="entry name" value="Glycogen Phosphorylase B"/>
    <property type="match status" value="2"/>
</dbReference>
<keyword evidence="1" id="KW-0328">Glycosyltransferase</keyword>
<evidence type="ECO:0000313" key="6">
    <source>
        <dbReference type="EMBL" id="CAK9017718.1"/>
    </source>
</evidence>
<dbReference type="InterPro" id="IPR036412">
    <property type="entry name" value="HAD-like_sf"/>
</dbReference>
<reference evidence="5 7" key="1">
    <citation type="submission" date="2024-02" db="EMBL/GenBank/DDBJ databases">
        <authorList>
            <person name="Chen Y."/>
            <person name="Shah S."/>
            <person name="Dougan E. K."/>
            <person name="Thang M."/>
            <person name="Chan C."/>
        </authorList>
    </citation>
    <scope>NUCLEOTIDE SEQUENCE [LARGE SCALE GENOMIC DNA]</scope>
</reference>
<dbReference type="InterPro" id="IPR001296">
    <property type="entry name" value="Glyco_trans_1"/>
</dbReference>
<comment type="caution">
    <text evidence="5">The sequence shown here is derived from an EMBL/GenBank/DDBJ whole genome shotgun (WGS) entry which is preliminary data.</text>
</comment>
<dbReference type="Gene3D" id="3.40.50.1000">
    <property type="entry name" value="HAD superfamily/HAD-like"/>
    <property type="match status" value="1"/>
</dbReference>
<organism evidence="5 7">
    <name type="scientific">Durusdinium trenchii</name>
    <dbReference type="NCBI Taxonomy" id="1381693"/>
    <lineage>
        <taxon>Eukaryota</taxon>
        <taxon>Sar</taxon>
        <taxon>Alveolata</taxon>
        <taxon>Dinophyceae</taxon>
        <taxon>Suessiales</taxon>
        <taxon>Symbiodiniaceae</taxon>
        <taxon>Durusdinium</taxon>
    </lineage>
</organism>
<dbReference type="Pfam" id="PF06941">
    <property type="entry name" value="NT5C"/>
    <property type="match status" value="1"/>
</dbReference>
<keyword evidence="7" id="KW-1185">Reference proteome</keyword>
<protein>
    <submittedName>
        <fullName evidence="5">5'(3')-deoxyribonucleotidase</fullName>
    </submittedName>
</protein>
<feature type="domain" description="Nitrogen regulatory protein areA GATA-like" evidence="4">
    <location>
        <begin position="50"/>
        <end position="77"/>
    </location>
</feature>
<evidence type="ECO:0000313" key="5">
    <source>
        <dbReference type="EMBL" id="CAK9017347.1"/>
    </source>
</evidence>
<dbReference type="Gene3D" id="1.10.40.40">
    <property type="entry name" value="Deoxyribonucleotidase, domain 2"/>
    <property type="match status" value="1"/>
</dbReference>
<dbReference type="Proteomes" id="UP001642464">
    <property type="component" value="Unassembled WGS sequence"/>
</dbReference>
<proteinExistence type="predicted"/>
<accession>A0ABP0JTE8</accession>